<feature type="active site" evidence="11">
    <location>
        <position position="188"/>
    </location>
</feature>
<dbReference type="SUPFAM" id="SSF53271">
    <property type="entry name" value="PRTase-like"/>
    <property type="match status" value="1"/>
</dbReference>
<keyword evidence="3 11" id="KW-0479">Metal-binding</keyword>
<dbReference type="NCBIfam" id="TIGR01251">
    <property type="entry name" value="ribP_PPkin"/>
    <property type="match status" value="1"/>
</dbReference>
<dbReference type="PANTHER" id="PTHR10210">
    <property type="entry name" value="RIBOSE-PHOSPHATE DIPHOSPHOKINASE FAMILY MEMBER"/>
    <property type="match status" value="1"/>
</dbReference>
<gene>
    <name evidence="11 14" type="primary">prs</name>
    <name evidence="14" type="ORF">IG193_05975</name>
</gene>
<evidence type="ECO:0000256" key="8">
    <source>
        <dbReference type="ARBA" id="ARBA00022842"/>
    </source>
</evidence>
<dbReference type="Proteomes" id="UP000594121">
    <property type="component" value="Chromosome"/>
</dbReference>
<dbReference type="AlphaFoldDB" id="A0A7L9FG52"/>
<dbReference type="KEGG" id="thel:IG193_05975"/>
<evidence type="ECO:0000256" key="9">
    <source>
        <dbReference type="ARBA" id="ARBA00049535"/>
    </source>
</evidence>
<evidence type="ECO:0000256" key="6">
    <source>
        <dbReference type="ARBA" id="ARBA00022777"/>
    </source>
</evidence>
<protein>
    <recommendedName>
        <fullName evidence="11">Ribose-phosphate pyrophosphokinase</fullName>
        <shortName evidence="11">RPPK</shortName>
        <ecNumber evidence="11">2.7.6.1</ecNumber>
    </recommendedName>
    <alternativeName>
        <fullName evidence="11">5-phospho-D-ribosyl alpha-1-diphosphate synthase</fullName>
    </alternativeName>
    <alternativeName>
        <fullName evidence="11">Phosphoribosyl diphosphate synthase</fullName>
    </alternativeName>
    <alternativeName>
        <fullName evidence="11">Phosphoribosyl pyrophosphate synthase</fullName>
        <shortName evidence="11">P-Rib-PP synthase</shortName>
        <shortName evidence="11">PRPP synthase</shortName>
        <shortName evidence="11">PRPPase</shortName>
    </alternativeName>
</protein>
<proteinExistence type="inferred from homology"/>
<sequence>MTVYSFENSYGIAAGIARAVGDKLVQLEYKLFPDGESYIRVPQKPEGPAVLVASLYPNPDKRIFEFFMAIEALRHMTQDVIVGVVPYMAYARQDKRFLEGEPISVKIVLETLKNLGLDGLLVVDMHKPSVLAEYWSRPYRNVLVDRLIADYFRGRLSDPLVLAPDAGALERARRVAEHLGADYDHLVKERDRVTGEVKVSTKTLSVAGRDVLIVDDIISTGGTMALAAKTVLAQGARSIYAACTHAVMVKGALDLLLFSGVSEVVATDTVPSPVSKVSVTPAVVDELRLLLEEVL</sequence>
<dbReference type="UniPathway" id="UPA00087">
    <property type="reaction ID" value="UER00172"/>
</dbReference>
<dbReference type="InterPro" id="IPR005946">
    <property type="entry name" value="Rib-P_diPkinase"/>
</dbReference>
<dbReference type="GO" id="GO:0004749">
    <property type="term" value="F:ribose phosphate diphosphokinase activity"/>
    <property type="evidence" value="ECO:0007669"/>
    <property type="project" value="UniProtKB-UniRule"/>
</dbReference>
<dbReference type="Gene3D" id="3.40.50.2020">
    <property type="match status" value="2"/>
</dbReference>
<feature type="binding site" evidence="11">
    <location>
        <begin position="92"/>
        <end position="93"/>
    </location>
    <ligand>
        <name>ATP</name>
        <dbReference type="ChEBI" id="CHEBI:30616"/>
    </ligand>
</feature>
<feature type="binding site" evidence="11">
    <location>
        <position position="190"/>
    </location>
    <ligand>
        <name>D-ribose 5-phosphate</name>
        <dbReference type="ChEBI" id="CHEBI:78346"/>
    </ligand>
</feature>
<dbReference type="GO" id="GO:0005524">
    <property type="term" value="F:ATP binding"/>
    <property type="evidence" value="ECO:0007669"/>
    <property type="project" value="UniProtKB-KW"/>
</dbReference>
<keyword evidence="2 11" id="KW-0808">Transferase</keyword>
<keyword evidence="6 11" id="KW-0418">Kinase</keyword>
<comment type="function">
    <text evidence="11">Involved in the biosynthesis of the central metabolite phospho-alpha-D-ribosyl-1-pyrophosphate (PRPP) via the transfer of pyrophosphoryl group from ATP to 1-hydroxyl of ribose-5-phosphate (Rib-5-P).</text>
</comment>
<dbReference type="EMBL" id="CP062310">
    <property type="protein sequence ID" value="QOJ78312.1"/>
    <property type="molecule type" value="Genomic_DNA"/>
</dbReference>
<evidence type="ECO:0000256" key="10">
    <source>
        <dbReference type="ARBA" id="ARBA00061433"/>
    </source>
</evidence>
<dbReference type="InterPro" id="IPR037514">
    <property type="entry name" value="Rib-P_diPkinase_arc"/>
</dbReference>
<feature type="binding site" evidence="11">
    <location>
        <begin position="219"/>
        <end position="223"/>
    </location>
    <ligand>
        <name>D-ribose 5-phosphate</name>
        <dbReference type="ChEBI" id="CHEBI:78346"/>
    </ligand>
</feature>
<evidence type="ECO:0000256" key="3">
    <source>
        <dbReference type="ARBA" id="ARBA00022723"/>
    </source>
</evidence>
<accession>A0A7L9FG52</accession>
<keyword evidence="5 11" id="KW-0547">Nucleotide-binding</keyword>
<comment type="subcellular location">
    <subcellularLocation>
        <location evidence="11">Cytoplasm</location>
    </subcellularLocation>
</comment>
<dbReference type="GO" id="GO:0002189">
    <property type="term" value="C:ribose phosphate diphosphokinase complex"/>
    <property type="evidence" value="ECO:0007669"/>
    <property type="project" value="TreeGrafter"/>
</dbReference>
<dbReference type="GO" id="GO:0006015">
    <property type="term" value="P:5-phosphoribose 1-diphosphate biosynthetic process"/>
    <property type="evidence" value="ECO:0007669"/>
    <property type="project" value="UniProtKB-UniRule"/>
</dbReference>
<dbReference type="InterPro" id="IPR029099">
    <property type="entry name" value="Pribosyltran_N"/>
</dbReference>
<name>A0A7L9FG52_9CREN</name>
<dbReference type="SMART" id="SM01400">
    <property type="entry name" value="Pribosyltran_N"/>
    <property type="match status" value="1"/>
</dbReference>
<dbReference type="RefSeq" id="WP_192818284.1">
    <property type="nucleotide sequence ID" value="NZ_CP062310.1"/>
</dbReference>
<evidence type="ECO:0000256" key="5">
    <source>
        <dbReference type="ARBA" id="ARBA00022741"/>
    </source>
</evidence>
<dbReference type="InParanoid" id="A0A7L9FG52"/>
<keyword evidence="8 11" id="KW-0460">Magnesium</keyword>
<dbReference type="CDD" id="cd06223">
    <property type="entry name" value="PRTases_typeI"/>
    <property type="match status" value="1"/>
</dbReference>
<dbReference type="FunFam" id="3.40.50.2020:FF:000074">
    <property type="entry name" value="Ribose-phosphate pyrophosphokinase"/>
    <property type="match status" value="1"/>
</dbReference>
<evidence type="ECO:0000313" key="15">
    <source>
        <dbReference type="Proteomes" id="UP000594121"/>
    </source>
</evidence>
<evidence type="ECO:0000256" key="4">
    <source>
        <dbReference type="ARBA" id="ARBA00022727"/>
    </source>
</evidence>
<dbReference type="FunCoup" id="A0A7L9FG52">
    <property type="interactions" value="139"/>
</dbReference>
<evidence type="ECO:0000259" key="13">
    <source>
        <dbReference type="Pfam" id="PF13793"/>
    </source>
</evidence>
<feature type="binding site" evidence="11">
    <location>
        <position position="165"/>
    </location>
    <ligand>
        <name>Mg(2+)</name>
        <dbReference type="ChEBI" id="CHEBI:18420"/>
        <label>2</label>
    </ligand>
</feature>
<dbReference type="EC" id="2.7.6.1" evidence="11"/>
<dbReference type="GO" id="GO:0006164">
    <property type="term" value="P:purine nucleotide biosynthetic process"/>
    <property type="evidence" value="ECO:0007669"/>
    <property type="project" value="TreeGrafter"/>
</dbReference>
<reference evidence="14 15" key="1">
    <citation type="submission" date="2020-10" db="EMBL/GenBank/DDBJ databases">
        <title>Thermofilum lucidum 3507LT sp. nov. a novel member of Thermofilaceae family isolated from Chile hot spring, and proposal of description order Thermofilales.</title>
        <authorList>
            <person name="Zayulina K.S."/>
            <person name="Elcheninov A.G."/>
            <person name="Toshchakov S.V."/>
            <person name="Kublanov I.V."/>
        </authorList>
    </citation>
    <scope>NUCLEOTIDE SEQUENCE [LARGE SCALE GENOMIC DNA]</scope>
    <source>
        <strain evidence="14 15">3507LT</strain>
    </source>
</reference>
<keyword evidence="15" id="KW-1185">Reference proteome</keyword>
<dbReference type="InterPro" id="IPR029057">
    <property type="entry name" value="PRTase-like"/>
</dbReference>
<organism evidence="14 15">
    <name type="scientific">Infirmifilum lucidum</name>
    <dbReference type="NCBI Taxonomy" id="2776706"/>
    <lineage>
        <taxon>Archaea</taxon>
        <taxon>Thermoproteota</taxon>
        <taxon>Thermoprotei</taxon>
        <taxon>Thermofilales</taxon>
        <taxon>Thermofilaceae</taxon>
        <taxon>Infirmifilum</taxon>
    </lineage>
</organism>
<feature type="domain" description="Ribose-phosphate pyrophosphokinase N-terminal" evidence="13">
    <location>
        <begin position="1"/>
        <end position="116"/>
    </location>
</feature>
<dbReference type="Pfam" id="PF00156">
    <property type="entry name" value="Pribosyltran"/>
    <property type="match status" value="1"/>
</dbReference>
<dbReference type="PANTHER" id="PTHR10210:SF32">
    <property type="entry name" value="RIBOSE-PHOSPHATE PYROPHOSPHOKINASE 2"/>
    <property type="match status" value="1"/>
</dbReference>
<keyword evidence="7 11" id="KW-0067">ATP-binding</keyword>
<evidence type="ECO:0000313" key="14">
    <source>
        <dbReference type="EMBL" id="QOJ78312.1"/>
    </source>
</evidence>
<evidence type="ECO:0000256" key="1">
    <source>
        <dbReference type="ARBA" id="ARBA00022490"/>
    </source>
</evidence>
<feature type="binding site" evidence="11">
    <location>
        <position position="126"/>
    </location>
    <ligand>
        <name>Mg(2+)</name>
        <dbReference type="ChEBI" id="CHEBI:18420"/>
        <label>1</label>
    </ligand>
</feature>
<feature type="domain" description="Phosphoribosyltransferase" evidence="12">
    <location>
        <begin position="143"/>
        <end position="251"/>
    </location>
</feature>
<evidence type="ECO:0000259" key="12">
    <source>
        <dbReference type="Pfam" id="PF00156"/>
    </source>
</evidence>
<comment type="pathway">
    <text evidence="11">Metabolic intermediate biosynthesis; 5-phospho-alpha-D-ribose 1-diphosphate biosynthesis; 5-phospho-alpha-D-ribose 1-diphosphate from D-ribose 5-phosphate (route I): step 1/1.</text>
</comment>
<keyword evidence="4 11" id="KW-0545">Nucleotide biosynthesis</keyword>
<dbReference type="GO" id="GO:0016301">
    <property type="term" value="F:kinase activity"/>
    <property type="evidence" value="ECO:0007669"/>
    <property type="project" value="UniProtKB-KW"/>
</dbReference>
<dbReference type="GeneID" id="59149425"/>
<keyword evidence="1 11" id="KW-0963">Cytoplasm</keyword>
<evidence type="ECO:0000256" key="2">
    <source>
        <dbReference type="ARBA" id="ARBA00022679"/>
    </source>
</evidence>
<comment type="cofactor">
    <cofactor evidence="11">
        <name>Mg(2+)</name>
        <dbReference type="ChEBI" id="CHEBI:18420"/>
    </cofactor>
    <text evidence="11">Binds 2 Mg(2+) ions per subunit.</text>
</comment>
<dbReference type="HAMAP" id="MF_00583_A">
    <property type="entry name" value="RibP_PPkinase_A"/>
    <property type="match status" value="1"/>
</dbReference>
<dbReference type="Pfam" id="PF13793">
    <property type="entry name" value="Pribosyltran_N"/>
    <property type="match status" value="1"/>
</dbReference>
<dbReference type="GO" id="GO:0005737">
    <property type="term" value="C:cytoplasm"/>
    <property type="evidence" value="ECO:0007669"/>
    <property type="project" value="UniProtKB-SubCell"/>
</dbReference>
<feature type="binding site" evidence="11">
    <location>
        <begin position="34"/>
        <end position="36"/>
    </location>
    <ligand>
        <name>ATP</name>
        <dbReference type="ChEBI" id="CHEBI:30616"/>
    </ligand>
</feature>
<comment type="similarity">
    <text evidence="10 11">Belongs to the ribose-phosphate pyrophosphokinase family. Class III (archaeal) subfamily.</text>
</comment>
<evidence type="ECO:0000256" key="7">
    <source>
        <dbReference type="ARBA" id="ARBA00022840"/>
    </source>
</evidence>
<evidence type="ECO:0000256" key="11">
    <source>
        <dbReference type="HAMAP-Rule" id="MF_00583"/>
    </source>
</evidence>
<dbReference type="GO" id="GO:0000287">
    <property type="term" value="F:magnesium ion binding"/>
    <property type="evidence" value="ECO:0007669"/>
    <property type="project" value="UniProtKB-UniRule"/>
</dbReference>
<comment type="catalytic activity">
    <reaction evidence="9 11">
        <text>D-ribose 5-phosphate + ATP = 5-phospho-alpha-D-ribose 1-diphosphate + AMP + H(+)</text>
        <dbReference type="Rhea" id="RHEA:15609"/>
        <dbReference type="ChEBI" id="CHEBI:15378"/>
        <dbReference type="ChEBI" id="CHEBI:30616"/>
        <dbReference type="ChEBI" id="CHEBI:58017"/>
        <dbReference type="ChEBI" id="CHEBI:78346"/>
        <dbReference type="ChEBI" id="CHEBI:456215"/>
        <dbReference type="EC" id="2.7.6.1"/>
    </reaction>
</comment>
<feature type="binding site" evidence="11">
    <location>
        <position position="215"/>
    </location>
    <ligand>
        <name>D-ribose 5-phosphate</name>
        <dbReference type="ChEBI" id="CHEBI:78346"/>
    </ligand>
</feature>
<dbReference type="InterPro" id="IPR000836">
    <property type="entry name" value="PRTase_dom"/>
</dbReference>